<keyword evidence="3" id="KW-1133">Transmembrane helix</keyword>
<keyword evidence="3" id="KW-0472">Membrane</keyword>
<evidence type="ECO:0000256" key="2">
    <source>
        <dbReference type="SAM" id="MobiDB-lite"/>
    </source>
</evidence>
<evidence type="ECO:0000313" key="4">
    <source>
        <dbReference type="EMBL" id="MBP3954607.1"/>
    </source>
</evidence>
<evidence type="ECO:0000313" key="5">
    <source>
        <dbReference type="Proteomes" id="UP000676565"/>
    </source>
</evidence>
<organism evidence="4 5">
    <name type="scientific">Gemmata palustris</name>
    <dbReference type="NCBI Taxonomy" id="2822762"/>
    <lineage>
        <taxon>Bacteria</taxon>
        <taxon>Pseudomonadati</taxon>
        <taxon>Planctomycetota</taxon>
        <taxon>Planctomycetia</taxon>
        <taxon>Gemmatales</taxon>
        <taxon>Gemmataceae</taxon>
        <taxon>Gemmata</taxon>
    </lineage>
</organism>
<accession>A0ABS5BLL9</accession>
<dbReference type="InterPro" id="IPR011990">
    <property type="entry name" value="TPR-like_helical_dom_sf"/>
</dbReference>
<comment type="caution">
    <text evidence="4">The sequence shown here is derived from an EMBL/GenBank/DDBJ whole genome shotgun (WGS) entry which is preliminary data.</text>
</comment>
<dbReference type="RefSeq" id="WP_210652728.1">
    <property type="nucleotide sequence ID" value="NZ_JAGKQQ010000001.1"/>
</dbReference>
<dbReference type="Gene3D" id="1.25.40.10">
    <property type="entry name" value="Tetratricopeptide repeat domain"/>
    <property type="match status" value="2"/>
</dbReference>
<reference evidence="4 5" key="1">
    <citation type="submission" date="2021-04" db="EMBL/GenBank/DDBJ databases">
        <authorList>
            <person name="Ivanova A."/>
        </authorList>
    </citation>
    <scope>NUCLEOTIDE SEQUENCE [LARGE SCALE GENOMIC DNA]</scope>
    <source>
        <strain evidence="4 5">G18</strain>
    </source>
</reference>
<dbReference type="PROSITE" id="PS50005">
    <property type="entry name" value="TPR"/>
    <property type="match status" value="1"/>
</dbReference>
<gene>
    <name evidence="4" type="ORF">J8F10_04825</name>
</gene>
<dbReference type="PANTHER" id="PTHR12558:SF13">
    <property type="entry name" value="CELL DIVISION CYCLE PROTEIN 27 HOMOLOG"/>
    <property type="match status" value="1"/>
</dbReference>
<keyword evidence="5" id="KW-1185">Reference proteome</keyword>
<feature type="compositionally biased region" description="Basic and acidic residues" evidence="2">
    <location>
        <begin position="437"/>
        <end position="452"/>
    </location>
</feature>
<feature type="transmembrane region" description="Helical" evidence="3">
    <location>
        <begin position="12"/>
        <end position="31"/>
    </location>
</feature>
<dbReference type="EMBL" id="JAGKQQ010000001">
    <property type="protein sequence ID" value="MBP3954607.1"/>
    <property type="molecule type" value="Genomic_DNA"/>
</dbReference>
<evidence type="ECO:0000256" key="1">
    <source>
        <dbReference type="PROSITE-ProRule" id="PRU00339"/>
    </source>
</evidence>
<dbReference type="Pfam" id="PF13432">
    <property type="entry name" value="TPR_16"/>
    <property type="match status" value="2"/>
</dbReference>
<name>A0ABS5BLL9_9BACT</name>
<sequence length="452" mass="49597">MAPKVPRMGRRWKRGGAVAVVALVIGSVVWWRTKDAPPEPPLPPGITDAEVSAVVEKSRARVVATPRSGEAWGDYGTILLAHLFDREADQCFVVAARLDPQDPRWPYARGQIALKRDPPSAIALLTTASEAARAQPKYRTACVLTLAEALLEHGEIDRAADLLQQELAVAPGEARAIFGLGTVALLRGDDATAAVRFAAVQNNPCCRKQARSHLSQLARVRGDVAAAKQYESEANALDPDPPWPDPYLDKVVTLQVGARGDDRRVGVLERDGRFQEAAQLYLAQAQRTPTSKALTGAGVNLARLRDYDRAIDALRRAVELDPNDPRAHYTLALVLFNKAEREWVPNPNSADAASWFREVVEEAKRTIDLKPDYAQAYLFWGLSLKHLGDPRAAIEPLRKGLVIRPEEFEMHLALGQALAATGDRTGAEQSLRTAQKLKPDDPRPVQELAKFK</sequence>
<protein>
    <submittedName>
        <fullName evidence="4">Tetratricopeptide repeat protein</fullName>
    </submittedName>
</protein>
<dbReference type="PROSITE" id="PS50293">
    <property type="entry name" value="TPR_REGION"/>
    <property type="match status" value="1"/>
</dbReference>
<dbReference type="InterPro" id="IPR019734">
    <property type="entry name" value="TPR_rpt"/>
</dbReference>
<proteinExistence type="predicted"/>
<dbReference type="Pfam" id="PF13414">
    <property type="entry name" value="TPR_11"/>
    <property type="match status" value="1"/>
</dbReference>
<feature type="region of interest" description="Disordered" evidence="2">
    <location>
        <begin position="423"/>
        <end position="452"/>
    </location>
</feature>
<dbReference type="PANTHER" id="PTHR12558">
    <property type="entry name" value="CELL DIVISION CYCLE 16,23,27"/>
    <property type="match status" value="1"/>
</dbReference>
<feature type="repeat" description="TPR" evidence="1">
    <location>
        <begin position="291"/>
        <end position="324"/>
    </location>
</feature>
<dbReference type="SUPFAM" id="SSF48452">
    <property type="entry name" value="TPR-like"/>
    <property type="match status" value="2"/>
</dbReference>
<dbReference type="Proteomes" id="UP000676565">
    <property type="component" value="Unassembled WGS sequence"/>
</dbReference>
<keyword evidence="1" id="KW-0802">TPR repeat</keyword>
<evidence type="ECO:0000256" key="3">
    <source>
        <dbReference type="SAM" id="Phobius"/>
    </source>
</evidence>
<dbReference type="SMART" id="SM00028">
    <property type="entry name" value="TPR"/>
    <property type="match status" value="4"/>
</dbReference>
<keyword evidence="3" id="KW-0812">Transmembrane</keyword>